<sequence length="54" mass="5885">MREKQSAGLLTEAQAAAGTTLTIPNHSPLAHNKVSAFPEKEIHRREQPAVSSYN</sequence>
<dbReference type="Proteomes" id="UP001596483">
    <property type="component" value="Unassembled WGS sequence"/>
</dbReference>
<feature type="region of interest" description="Disordered" evidence="1">
    <location>
        <begin position="20"/>
        <end position="54"/>
    </location>
</feature>
<comment type="caution">
    <text evidence="2">The sequence shown here is derived from an EMBL/GenBank/DDBJ whole genome shotgun (WGS) entry which is preliminary data.</text>
</comment>
<gene>
    <name evidence="2" type="ORF">ACFQQH_08265</name>
</gene>
<organism evidence="2 3">
    <name type="scientific">Bhargavaea changchunensis</name>
    <dbReference type="NCBI Taxonomy" id="2134037"/>
    <lineage>
        <taxon>Bacteria</taxon>
        <taxon>Bacillati</taxon>
        <taxon>Bacillota</taxon>
        <taxon>Bacilli</taxon>
        <taxon>Bacillales</taxon>
        <taxon>Caryophanaceae</taxon>
        <taxon>Bhargavaea</taxon>
    </lineage>
</organism>
<feature type="compositionally biased region" description="Basic and acidic residues" evidence="1">
    <location>
        <begin position="38"/>
        <end position="47"/>
    </location>
</feature>
<evidence type="ECO:0008006" key="4">
    <source>
        <dbReference type="Google" id="ProtNLM"/>
    </source>
</evidence>
<evidence type="ECO:0000313" key="3">
    <source>
        <dbReference type="Proteomes" id="UP001596483"/>
    </source>
</evidence>
<name>A0ABW2NCU4_9BACL</name>
<proteinExistence type="predicted"/>
<evidence type="ECO:0000313" key="2">
    <source>
        <dbReference type="EMBL" id="MFC7365114.1"/>
    </source>
</evidence>
<protein>
    <recommendedName>
        <fullName evidence="4">YpzG-like protein</fullName>
    </recommendedName>
</protein>
<keyword evidence="3" id="KW-1185">Reference proteome</keyword>
<reference evidence="3" key="1">
    <citation type="journal article" date="2019" name="Int. J. Syst. Evol. Microbiol.">
        <title>The Global Catalogue of Microorganisms (GCM) 10K type strain sequencing project: providing services to taxonomists for standard genome sequencing and annotation.</title>
        <authorList>
            <consortium name="The Broad Institute Genomics Platform"/>
            <consortium name="The Broad Institute Genome Sequencing Center for Infectious Disease"/>
            <person name="Wu L."/>
            <person name="Ma J."/>
        </authorList>
    </citation>
    <scope>NUCLEOTIDE SEQUENCE [LARGE SCALE GENOMIC DNA]</scope>
    <source>
        <strain evidence="3">JCM 4738</strain>
    </source>
</reference>
<evidence type="ECO:0000256" key="1">
    <source>
        <dbReference type="SAM" id="MobiDB-lite"/>
    </source>
</evidence>
<dbReference type="RefSeq" id="WP_157296852.1">
    <property type="nucleotide sequence ID" value="NZ_JBHTCT010000022.1"/>
</dbReference>
<accession>A0ABW2NCU4</accession>
<dbReference type="EMBL" id="JBHTCT010000022">
    <property type="protein sequence ID" value="MFC7365114.1"/>
    <property type="molecule type" value="Genomic_DNA"/>
</dbReference>